<dbReference type="GO" id="GO:0160147">
    <property type="term" value="F:tRNA pseudouridine(38-40) synthase activity"/>
    <property type="evidence" value="ECO:0007669"/>
    <property type="project" value="UniProtKB-EC"/>
</dbReference>
<dbReference type="PIRSF" id="PIRSF001430">
    <property type="entry name" value="tRNA_psdUrid_synth"/>
    <property type="match status" value="1"/>
</dbReference>
<dbReference type="Gene3D" id="3.30.70.580">
    <property type="entry name" value="Pseudouridine synthase I, catalytic domain, N-terminal subdomain"/>
    <property type="match status" value="1"/>
</dbReference>
<evidence type="ECO:0000313" key="9">
    <source>
        <dbReference type="EMBL" id="TXF88794.1"/>
    </source>
</evidence>
<dbReference type="CDD" id="cd02570">
    <property type="entry name" value="PseudoU_synth_EcTruA"/>
    <property type="match status" value="1"/>
</dbReference>
<feature type="active site" description="Nucleophile" evidence="4 5">
    <location>
        <position position="54"/>
    </location>
</feature>
<evidence type="ECO:0000256" key="5">
    <source>
        <dbReference type="PIRSR" id="PIRSR001430-1"/>
    </source>
</evidence>
<dbReference type="PANTHER" id="PTHR11142:SF0">
    <property type="entry name" value="TRNA PSEUDOURIDINE SYNTHASE-LIKE 1"/>
    <property type="match status" value="1"/>
</dbReference>
<comment type="subunit">
    <text evidence="4">Homodimer.</text>
</comment>
<sequence length="256" mass="29485">MEGNRYALELAYNGTNYAGWQRQPNAMSVEQTVDSALSLILNEKIKIVGCGRTDAGVHASHYVAHFDFTGEFPPFFLRRLNRFLAEDVSVQALWRVQPHFHARFHATGRSYIYKIALKKDVFRRDTVASLPQLRDRVDLKAMQAAADMLLEFEAFAPFCKTNSDAFTMNCDLTEAKWEFAEDTWTFHISANRFLRGMVRLIVGMCIRVGQGKLSLDDLRTALEQQTRLPKPWSAPAEGLFLNDIRYPERDRWEEVK</sequence>
<dbReference type="RefSeq" id="WP_147931211.1">
    <property type="nucleotide sequence ID" value="NZ_VOXD01000019.1"/>
</dbReference>
<dbReference type="InterPro" id="IPR020094">
    <property type="entry name" value="TruA/RsuA/RluB/E/F_N"/>
</dbReference>
<protein>
    <recommendedName>
        <fullName evidence="4">tRNA pseudouridine synthase A</fullName>
        <ecNumber evidence="4">5.4.99.12</ecNumber>
    </recommendedName>
    <alternativeName>
        <fullName evidence="4">tRNA pseudouridine(38-40) synthase</fullName>
    </alternativeName>
    <alternativeName>
        <fullName evidence="4">tRNA pseudouridylate synthase I</fullName>
    </alternativeName>
    <alternativeName>
        <fullName evidence="4">tRNA-uridine isomerase I</fullName>
    </alternativeName>
</protein>
<evidence type="ECO:0000256" key="3">
    <source>
        <dbReference type="ARBA" id="ARBA00023235"/>
    </source>
</evidence>
<evidence type="ECO:0000256" key="7">
    <source>
        <dbReference type="RuleBase" id="RU003792"/>
    </source>
</evidence>
<comment type="caution">
    <text evidence="9">The sequence shown here is derived from an EMBL/GenBank/DDBJ whole genome shotgun (WGS) entry which is preliminary data.</text>
</comment>
<dbReference type="PANTHER" id="PTHR11142">
    <property type="entry name" value="PSEUDOURIDYLATE SYNTHASE"/>
    <property type="match status" value="1"/>
</dbReference>
<dbReference type="InterPro" id="IPR001406">
    <property type="entry name" value="PsdUridine_synth_TruA"/>
</dbReference>
<dbReference type="Proteomes" id="UP000321907">
    <property type="component" value="Unassembled WGS sequence"/>
</dbReference>
<evidence type="ECO:0000256" key="2">
    <source>
        <dbReference type="ARBA" id="ARBA00022694"/>
    </source>
</evidence>
<gene>
    <name evidence="4 9" type="primary">truA</name>
    <name evidence="9" type="ORF">FUA23_13165</name>
</gene>
<feature type="binding site" evidence="4 6">
    <location>
        <position position="111"/>
    </location>
    <ligand>
        <name>substrate</name>
    </ligand>
</feature>
<name>A0A5C7FRP5_9BACT</name>
<comment type="caution">
    <text evidence="4">Lacks conserved residue(s) required for the propagation of feature annotation.</text>
</comment>
<dbReference type="GO" id="GO:0031119">
    <property type="term" value="P:tRNA pseudouridine synthesis"/>
    <property type="evidence" value="ECO:0007669"/>
    <property type="project" value="UniProtKB-UniRule"/>
</dbReference>
<dbReference type="SUPFAM" id="SSF55120">
    <property type="entry name" value="Pseudouridine synthase"/>
    <property type="match status" value="1"/>
</dbReference>
<keyword evidence="2 4" id="KW-0819">tRNA processing</keyword>
<dbReference type="NCBIfam" id="TIGR00071">
    <property type="entry name" value="hisT_truA"/>
    <property type="match status" value="1"/>
</dbReference>
<evidence type="ECO:0000259" key="8">
    <source>
        <dbReference type="Pfam" id="PF01416"/>
    </source>
</evidence>
<dbReference type="EC" id="5.4.99.12" evidence="4"/>
<evidence type="ECO:0000313" key="10">
    <source>
        <dbReference type="Proteomes" id="UP000321907"/>
    </source>
</evidence>
<evidence type="ECO:0000256" key="1">
    <source>
        <dbReference type="ARBA" id="ARBA00009375"/>
    </source>
</evidence>
<comment type="similarity">
    <text evidence="1 4 7">Belongs to the tRNA pseudouridine synthase TruA family.</text>
</comment>
<comment type="function">
    <text evidence="4">Formation of pseudouridine at positions 38, 39 and 40 in the anticodon stem and loop of transfer RNAs.</text>
</comment>
<evidence type="ECO:0000256" key="4">
    <source>
        <dbReference type="HAMAP-Rule" id="MF_00171"/>
    </source>
</evidence>
<dbReference type="InterPro" id="IPR020097">
    <property type="entry name" value="PsdUridine_synth_TruA_a/b_dom"/>
</dbReference>
<dbReference type="AlphaFoldDB" id="A0A5C7FRP5"/>
<dbReference type="InterPro" id="IPR020095">
    <property type="entry name" value="PsdUridine_synth_TruA_C"/>
</dbReference>
<keyword evidence="10" id="KW-1185">Reference proteome</keyword>
<dbReference type="Gene3D" id="3.30.70.660">
    <property type="entry name" value="Pseudouridine synthase I, catalytic domain, C-terminal subdomain"/>
    <property type="match status" value="1"/>
</dbReference>
<keyword evidence="3 4" id="KW-0413">Isomerase</keyword>
<organism evidence="9 10">
    <name type="scientific">Neolewinella aurantiaca</name>
    <dbReference type="NCBI Taxonomy" id="2602767"/>
    <lineage>
        <taxon>Bacteria</taxon>
        <taxon>Pseudomonadati</taxon>
        <taxon>Bacteroidota</taxon>
        <taxon>Saprospiria</taxon>
        <taxon>Saprospirales</taxon>
        <taxon>Lewinellaceae</taxon>
        <taxon>Neolewinella</taxon>
    </lineage>
</organism>
<proteinExistence type="inferred from homology"/>
<dbReference type="InterPro" id="IPR020103">
    <property type="entry name" value="PsdUridine_synth_cat_dom_sf"/>
</dbReference>
<dbReference type="GO" id="GO:0003723">
    <property type="term" value="F:RNA binding"/>
    <property type="evidence" value="ECO:0007669"/>
    <property type="project" value="InterPro"/>
</dbReference>
<dbReference type="Pfam" id="PF01416">
    <property type="entry name" value="PseudoU_synth_1"/>
    <property type="match status" value="1"/>
</dbReference>
<feature type="domain" description="Pseudouridine synthase I TruA alpha/beta" evidence="8">
    <location>
        <begin position="155"/>
        <end position="247"/>
    </location>
</feature>
<accession>A0A5C7FRP5</accession>
<comment type="catalytic activity">
    <reaction evidence="4 7">
        <text>uridine(38/39/40) in tRNA = pseudouridine(38/39/40) in tRNA</text>
        <dbReference type="Rhea" id="RHEA:22376"/>
        <dbReference type="Rhea" id="RHEA-COMP:10085"/>
        <dbReference type="Rhea" id="RHEA-COMP:10087"/>
        <dbReference type="ChEBI" id="CHEBI:65314"/>
        <dbReference type="ChEBI" id="CHEBI:65315"/>
        <dbReference type="EC" id="5.4.99.12"/>
    </reaction>
</comment>
<reference evidence="9 10" key="1">
    <citation type="submission" date="2019-08" db="EMBL/GenBank/DDBJ databases">
        <title>Lewinella sp. strain SSH13 Genome sequencing and assembly.</title>
        <authorList>
            <person name="Kim I."/>
        </authorList>
    </citation>
    <scope>NUCLEOTIDE SEQUENCE [LARGE SCALE GENOMIC DNA]</scope>
    <source>
        <strain evidence="9 10">SSH13</strain>
    </source>
</reference>
<evidence type="ECO:0000256" key="6">
    <source>
        <dbReference type="PIRSR" id="PIRSR001430-2"/>
    </source>
</evidence>
<dbReference type="EMBL" id="VOXD01000019">
    <property type="protein sequence ID" value="TXF88794.1"/>
    <property type="molecule type" value="Genomic_DNA"/>
</dbReference>
<dbReference type="FunFam" id="3.30.70.580:FF:000001">
    <property type="entry name" value="tRNA pseudouridine synthase A"/>
    <property type="match status" value="1"/>
</dbReference>
<dbReference type="HAMAP" id="MF_00171">
    <property type="entry name" value="TruA"/>
    <property type="match status" value="1"/>
</dbReference>
<dbReference type="OrthoDB" id="9811823at2"/>